<dbReference type="InterPro" id="IPR039894">
    <property type="entry name" value="Pus10-like"/>
</dbReference>
<dbReference type="GO" id="GO:0031119">
    <property type="term" value="P:tRNA pseudouridine synthesis"/>
    <property type="evidence" value="ECO:0007669"/>
    <property type="project" value="TreeGrafter"/>
</dbReference>
<sequence>MENQNSTTPIPQPIQLDYGIQEAIKFYQGLDAPSKQFFDEYHSKNICIRCILMLFRVNNLQMYRIKDYQILIRELQLQANTLTYCQIGNVCKICLGVNQYCDLDDRIDILVQKIKEQKFEFRDFKITFSISIVAYINKMIYISDAEDKLGIRFPFSTKEYNRNSLDFKEVYKWIVSPILVRKLDVSANLDGSFLINVNFCNRDQNALDNPDSEAAIIDKLQNDLNELGISKVKNQYGSKWKNKKNKKDDKEEEKQQVKSQMGAEQILVLLSKTPLSLMMELSIVRDGTNYTLNLLRQLSVECTQDSLLLYGRYIKHSREVSQTPWLIEARDIGREDIDVRMLGIGRPFVLEFINPKNIISCLNHMPELQKYTTSDVVYCHDFQIVDKRFFDELKDIENSKAKAYCCVVWIQRKITKKELEKRLNCLLNIEIKQTTPIRVLHRRSLMVRDKLIYKVHAEYINQHYFVLHVLASAGTYIKEFVHGDLGRTVPSIGSLLESEADILQLDVTQVYDSVHNIDLTKEDWHKIQYIDRE</sequence>
<evidence type="ECO:0000256" key="1">
    <source>
        <dbReference type="ARBA" id="ARBA00009652"/>
    </source>
</evidence>
<dbReference type="InterPro" id="IPR048741">
    <property type="entry name" value="Pus10-like_C"/>
</dbReference>
<dbReference type="Gene3D" id="3.30.70.2510">
    <property type="match status" value="1"/>
</dbReference>
<dbReference type="Pfam" id="PF21237">
    <property type="entry name" value="Pus10_N_euk"/>
    <property type="match status" value="1"/>
</dbReference>
<dbReference type="AlphaFoldDB" id="A0A077ZZG9"/>
<feature type="domain" description="Pus10-like C-terminal" evidence="6">
    <location>
        <begin position="332"/>
        <end position="510"/>
    </location>
</feature>
<protein>
    <recommendedName>
        <fullName evidence="2">tRNA pseudouridine(55) synthase</fullName>
        <ecNumber evidence="2">5.4.99.25</ecNumber>
    </recommendedName>
</protein>
<dbReference type="OMA" id="INVNYPV"/>
<dbReference type="InterPro" id="IPR048742">
    <property type="entry name" value="Pus10_N_euk"/>
</dbReference>
<reference evidence="7 8" key="1">
    <citation type="submission" date="2014-06" db="EMBL/GenBank/DDBJ databases">
        <authorList>
            <person name="Swart Estienne"/>
        </authorList>
    </citation>
    <scope>NUCLEOTIDE SEQUENCE [LARGE SCALE GENOMIC DNA]</scope>
    <source>
        <strain evidence="7 8">130c</strain>
    </source>
</reference>
<keyword evidence="8" id="KW-1185">Reference proteome</keyword>
<dbReference type="EC" id="5.4.99.25" evidence="2"/>
<dbReference type="PANTHER" id="PTHR21568:SF0">
    <property type="entry name" value="TRNA PSEUDOURIDINE SYNTHASE PUS10"/>
    <property type="match status" value="1"/>
</dbReference>
<evidence type="ECO:0000256" key="2">
    <source>
        <dbReference type="ARBA" id="ARBA00012787"/>
    </source>
</evidence>
<dbReference type="GO" id="GO:0160148">
    <property type="term" value="F:tRNA pseudouridine(55) synthase activity"/>
    <property type="evidence" value="ECO:0007669"/>
    <property type="project" value="UniProtKB-EC"/>
</dbReference>
<keyword evidence="4" id="KW-0413">Isomerase</keyword>
<gene>
    <name evidence="7" type="primary">Contig2347.g2527</name>
    <name evidence="7" type="ORF">STYLEM_3610</name>
</gene>
<evidence type="ECO:0000256" key="3">
    <source>
        <dbReference type="ARBA" id="ARBA00022694"/>
    </source>
</evidence>
<dbReference type="Proteomes" id="UP000039865">
    <property type="component" value="Unassembled WGS sequence"/>
</dbReference>
<dbReference type="InterPro" id="IPR020103">
    <property type="entry name" value="PsdUridine_synth_cat_dom_sf"/>
</dbReference>
<name>A0A077ZZG9_STYLE</name>
<evidence type="ECO:0000313" key="7">
    <source>
        <dbReference type="EMBL" id="CDW74628.1"/>
    </source>
</evidence>
<dbReference type="InParanoid" id="A0A077ZZG9"/>
<dbReference type="Pfam" id="PF21238">
    <property type="entry name" value="Pus10_C"/>
    <property type="match status" value="1"/>
</dbReference>
<dbReference type="FunFam" id="3.30.70.3190:FF:000001">
    <property type="entry name" value="tRNA pseudouridine synthase Pus10"/>
    <property type="match status" value="1"/>
</dbReference>
<evidence type="ECO:0000313" key="8">
    <source>
        <dbReference type="Proteomes" id="UP000039865"/>
    </source>
</evidence>
<evidence type="ECO:0000259" key="6">
    <source>
        <dbReference type="Pfam" id="PF21238"/>
    </source>
</evidence>
<feature type="domain" description="Pus10 N-terminal eukaryotes" evidence="5">
    <location>
        <begin position="91"/>
        <end position="204"/>
    </location>
</feature>
<keyword evidence="3" id="KW-0819">tRNA processing</keyword>
<evidence type="ECO:0000256" key="4">
    <source>
        <dbReference type="ARBA" id="ARBA00023235"/>
    </source>
</evidence>
<organism evidence="7 8">
    <name type="scientific">Stylonychia lemnae</name>
    <name type="common">Ciliate</name>
    <dbReference type="NCBI Taxonomy" id="5949"/>
    <lineage>
        <taxon>Eukaryota</taxon>
        <taxon>Sar</taxon>
        <taxon>Alveolata</taxon>
        <taxon>Ciliophora</taxon>
        <taxon>Intramacronucleata</taxon>
        <taxon>Spirotrichea</taxon>
        <taxon>Stichotrichia</taxon>
        <taxon>Sporadotrichida</taxon>
        <taxon>Oxytrichidae</taxon>
        <taxon>Stylonychinae</taxon>
        <taxon>Stylonychia</taxon>
    </lineage>
</organism>
<comment type="similarity">
    <text evidence="1">Belongs to the pseudouridine synthase Pus10 family.</text>
</comment>
<dbReference type="SUPFAM" id="SSF55120">
    <property type="entry name" value="Pseudouridine synthase"/>
    <property type="match status" value="1"/>
</dbReference>
<dbReference type="EMBL" id="CCKQ01003510">
    <property type="protein sequence ID" value="CDW74628.1"/>
    <property type="molecule type" value="Genomic_DNA"/>
</dbReference>
<proteinExistence type="inferred from homology"/>
<accession>A0A077ZZG9</accession>
<evidence type="ECO:0000259" key="5">
    <source>
        <dbReference type="Pfam" id="PF21237"/>
    </source>
</evidence>
<dbReference type="PANTHER" id="PTHR21568">
    <property type="entry name" value="TRNA PSEUDOURIDINE SYNTHASE PUS10"/>
    <property type="match status" value="1"/>
</dbReference>
<dbReference type="OrthoDB" id="271937at2759"/>
<dbReference type="GO" id="GO:0003723">
    <property type="term" value="F:RNA binding"/>
    <property type="evidence" value="ECO:0007669"/>
    <property type="project" value="InterPro"/>
</dbReference>
<dbReference type="Gene3D" id="3.30.70.3190">
    <property type="match status" value="1"/>
</dbReference>